<evidence type="ECO:0000313" key="4">
    <source>
        <dbReference type="Proteomes" id="UP001055580"/>
    </source>
</evidence>
<protein>
    <submittedName>
        <fullName evidence="3">Cupin domain-containing protein</fullName>
    </submittedName>
</protein>
<feature type="region of interest" description="Disordered" evidence="1">
    <location>
        <begin position="94"/>
        <end position="120"/>
    </location>
</feature>
<dbReference type="Gene3D" id="2.60.120.10">
    <property type="entry name" value="Jelly Rolls"/>
    <property type="match status" value="1"/>
</dbReference>
<feature type="compositionally biased region" description="Basic and acidic residues" evidence="1">
    <location>
        <begin position="103"/>
        <end position="113"/>
    </location>
</feature>
<dbReference type="RefSeq" id="WP_250752844.1">
    <property type="nucleotide sequence ID" value="NZ_CP098401.1"/>
</dbReference>
<dbReference type="InterPro" id="IPR013096">
    <property type="entry name" value="Cupin_2"/>
</dbReference>
<dbReference type="InterPro" id="IPR011051">
    <property type="entry name" value="RmlC_Cupin_sf"/>
</dbReference>
<dbReference type="CDD" id="cd06981">
    <property type="entry name" value="cupin_reut_a1446"/>
    <property type="match status" value="1"/>
</dbReference>
<gene>
    <name evidence="3" type="ORF">M9980_02110</name>
</gene>
<dbReference type="InterPro" id="IPR014710">
    <property type="entry name" value="RmlC-like_jellyroll"/>
</dbReference>
<organism evidence="3 4">
    <name type="scientific">Sphingomonas donggukensis</name>
    <dbReference type="NCBI Taxonomy" id="2949093"/>
    <lineage>
        <taxon>Bacteria</taxon>
        <taxon>Pseudomonadati</taxon>
        <taxon>Pseudomonadota</taxon>
        <taxon>Alphaproteobacteria</taxon>
        <taxon>Sphingomonadales</taxon>
        <taxon>Sphingomonadaceae</taxon>
        <taxon>Sphingomonas</taxon>
    </lineage>
</organism>
<sequence>MATPLATAQRKAKLARWRAMADASTDALRAMATHRGLKLKASRRRKAGGDFGKFGLVDAGGKAVLGIGDDGLTASAAEVEAYLRGAMHADWAGSTKGLKRRKAAPEAKPEPAPKPKPRFKPELSNVYAKLPAAARAEAFDTLVYTRGVRVERIVSKGQVTPEDAPMVQDRDEWVIVLQGEARMRIADSDEITLAAGDHVRIGAGVPHWVTFTSTTPPVVWLAVHFEG</sequence>
<feature type="domain" description="Cupin type-2" evidence="2">
    <location>
        <begin position="167"/>
        <end position="223"/>
    </location>
</feature>
<accession>A0ABY4U0F2</accession>
<dbReference type="Proteomes" id="UP001055580">
    <property type="component" value="Chromosome"/>
</dbReference>
<dbReference type="EMBL" id="CP098401">
    <property type="protein sequence ID" value="URW76048.1"/>
    <property type="molecule type" value="Genomic_DNA"/>
</dbReference>
<evidence type="ECO:0000313" key="3">
    <source>
        <dbReference type="EMBL" id="URW76048.1"/>
    </source>
</evidence>
<name>A0ABY4U0F2_9SPHN</name>
<proteinExistence type="predicted"/>
<dbReference type="Pfam" id="PF07883">
    <property type="entry name" value="Cupin_2"/>
    <property type="match status" value="1"/>
</dbReference>
<reference evidence="3" key="1">
    <citation type="submission" date="2022-05" db="EMBL/GenBank/DDBJ databases">
        <title>Sphingomonas sp. strain RMG20 Genome sequencing and assembly.</title>
        <authorList>
            <person name="Kim I."/>
        </authorList>
    </citation>
    <scope>NUCLEOTIDE SEQUENCE</scope>
    <source>
        <strain evidence="3">RMG20</strain>
    </source>
</reference>
<evidence type="ECO:0000259" key="2">
    <source>
        <dbReference type="Pfam" id="PF07883"/>
    </source>
</evidence>
<keyword evidence="4" id="KW-1185">Reference proteome</keyword>
<dbReference type="SUPFAM" id="SSF51182">
    <property type="entry name" value="RmlC-like cupins"/>
    <property type="match status" value="1"/>
</dbReference>
<evidence type="ECO:0000256" key="1">
    <source>
        <dbReference type="SAM" id="MobiDB-lite"/>
    </source>
</evidence>